<sequence>MSLLETDLGAARHWSRVGDGYEVTKKPRNLDRATLPEIAFAAMDAIPQDGTYMPAFALKAPSAIASGTYFERGDLLIGKITPSFENGKQALVQNLDADFGYATTEVIPLHPRTEEHDPRFLFFYLLHPDVRSYVAERMEGSTGRQRVPENVLLDLSIPAFRQQEQRRVADCLEMIQKARAAEMNCERLAQDLKRAAMRALFTKGLRSEAQKDTKIGPVPDSWNVVRLDECAKVVSTRMSYSELEALENEHNEDAISVLGIKVADMNLDGNEIRLQSAFLEKTVARSVVTHRCAPPRTIIFPKRGAAIATNKKRLSTGWTAFDPNVIGVLAGDDLDQDFLFQWFQAFDLRTITEPGPTPQLNKKNLDPLVIPVPPTLEEQREIVAVFDAIDRKIDLHRRKRTVLDELFKALLHKLMTGEIRVADLDLSALEPVKETEVAA</sequence>
<dbReference type="Proteomes" id="UP000823773">
    <property type="component" value="Unassembled WGS sequence"/>
</dbReference>
<reference evidence="1" key="1">
    <citation type="submission" date="2021-03" db="EMBL/GenBank/DDBJ databases">
        <title>Genomic Encyclopedia of Type Strains, Phase IV (KMG-IV): sequencing the most valuable type-strain genomes for metagenomic binning, comparative biology and taxonomic classification.</title>
        <authorList>
            <person name="Goeker M."/>
        </authorList>
    </citation>
    <scope>NUCLEOTIDE SEQUENCE</scope>
    <source>
        <strain evidence="1">DSM 18131</strain>
    </source>
</reference>
<dbReference type="EMBL" id="JAGGJR010000001">
    <property type="protein sequence ID" value="MBP1870723.1"/>
    <property type="molecule type" value="Genomic_DNA"/>
</dbReference>
<organism evidence="1 2">
    <name type="scientific">Ensifer adhaerens</name>
    <name type="common">Sinorhizobium morelense</name>
    <dbReference type="NCBI Taxonomy" id="106592"/>
    <lineage>
        <taxon>Bacteria</taxon>
        <taxon>Pseudomonadati</taxon>
        <taxon>Pseudomonadota</taxon>
        <taxon>Alphaproteobacteria</taxon>
        <taxon>Hyphomicrobiales</taxon>
        <taxon>Rhizobiaceae</taxon>
        <taxon>Sinorhizobium/Ensifer group</taxon>
        <taxon>Ensifer</taxon>
    </lineage>
</organism>
<evidence type="ECO:0000313" key="1">
    <source>
        <dbReference type="EMBL" id="MBP1870723.1"/>
    </source>
</evidence>
<accession>A0ACC5SPI9</accession>
<name>A0ACC5SPI9_ENSAD</name>
<gene>
    <name evidence="1" type="ORF">J2Z19_000420</name>
</gene>
<keyword evidence="2" id="KW-1185">Reference proteome</keyword>
<evidence type="ECO:0000313" key="2">
    <source>
        <dbReference type="Proteomes" id="UP000823773"/>
    </source>
</evidence>
<protein>
    <submittedName>
        <fullName evidence="1">Type I restriction enzyme S subunit</fullName>
        <ecNumber evidence="1">3.1.21.3</ecNumber>
    </submittedName>
</protein>
<comment type="caution">
    <text evidence="1">The sequence shown here is derived from an EMBL/GenBank/DDBJ whole genome shotgun (WGS) entry which is preliminary data.</text>
</comment>
<keyword evidence="1" id="KW-0378">Hydrolase</keyword>
<proteinExistence type="predicted"/>
<dbReference type="EC" id="3.1.21.3" evidence="1"/>